<dbReference type="Pfam" id="PF00397">
    <property type="entry name" value="WW"/>
    <property type="match status" value="3"/>
</dbReference>
<dbReference type="Gene3D" id="3.30.2160.10">
    <property type="entry name" value="Hect, E3 ligase catalytic domain"/>
    <property type="match status" value="1"/>
</dbReference>
<feature type="compositionally biased region" description="Pro residues" evidence="12">
    <location>
        <begin position="200"/>
        <end position="212"/>
    </location>
</feature>
<evidence type="ECO:0000256" key="11">
    <source>
        <dbReference type="PROSITE-ProRule" id="PRU00104"/>
    </source>
</evidence>
<organism evidence="16 17">
    <name type="scientific">Massarina eburnea CBS 473.64</name>
    <dbReference type="NCBI Taxonomy" id="1395130"/>
    <lineage>
        <taxon>Eukaryota</taxon>
        <taxon>Fungi</taxon>
        <taxon>Dikarya</taxon>
        <taxon>Ascomycota</taxon>
        <taxon>Pezizomycotina</taxon>
        <taxon>Dothideomycetes</taxon>
        <taxon>Pleosporomycetidae</taxon>
        <taxon>Pleosporales</taxon>
        <taxon>Massarineae</taxon>
        <taxon>Massarinaceae</taxon>
        <taxon>Massarina</taxon>
    </lineage>
</organism>
<dbReference type="Gene3D" id="2.20.70.10">
    <property type="match status" value="2"/>
</dbReference>
<evidence type="ECO:0000256" key="2">
    <source>
        <dbReference type="ARBA" id="ARBA00004496"/>
    </source>
</evidence>
<dbReference type="SUPFAM" id="SSF49562">
    <property type="entry name" value="C2 domain (Calcium/lipid-binding domain, CaLB)"/>
    <property type="match status" value="1"/>
</dbReference>
<dbReference type="SMART" id="SM00119">
    <property type="entry name" value="HECTc"/>
    <property type="match status" value="1"/>
</dbReference>
<feature type="active site" description="Glycyl thioester intermediate" evidence="10 11">
    <location>
        <position position="779"/>
    </location>
</feature>
<evidence type="ECO:0000256" key="1">
    <source>
        <dbReference type="ARBA" id="ARBA00000885"/>
    </source>
</evidence>
<dbReference type="CDD" id="cd00078">
    <property type="entry name" value="HECTc"/>
    <property type="match status" value="1"/>
</dbReference>
<dbReference type="PANTHER" id="PTHR11254">
    <property type="entry name" value="HECT DOMAIN UBIQUITIN-PROTEIN LIGASE"/>
    <property type="match status" value="1"/>
</dbReference>
<evidence type="ECO:0000256" key="10">
    <source>
        <dbReference type="PIRSR" id="PIRSR001569-1"/>
    </source>
</evidence>
<dbReference type="FunFam" id="3.30.2160.10:FF:000001">
    <property type="entry name" value="E3 ubiquitin-protein ligase NEDD4-like"/>
    <property type="match status" value="1"/>
</dbReference>
<evidence type="ECO:0000259" key="13">
    <source>
        <dbReference type="PROSITE" id="PS50004"/>
    </source>
</evidence>
<evidence type="ECO:0000259" key="14">
    <source>
        <dbReference type="PROSITE" id="PS50020"/>
    </source>
</evidence>
<keyword evidence="5" id="KW-0963">Cytoplasm</keyword>
<dbReference type="InterPro" id="IPR036020">
    <property type="entry name" value="WW_dom_sf"/>
</dbReference>
<evidence type="ECO:0000259" key="15">
    <source>
        <dbReference type="PROSITE" id="PS50237"/>
    </source>
</evidence>
<dbReference type="OrthoDB" id="8068875at2759"/>
<feature type="compositionally biased region" description="Low complexity" evidence="12">
    <location>
        <begin position="180"/>
        <end position="199"/>
    </location>
</feature>
<dbReference type="Pfam" id="PF00168">
    <property type="entry name" value="C2"/>
    <property type="match status" value="1"/>
</dbReference>
<dbReference type="EC" id="2.3.2.26" evidence="9"/>
<dbReference type="FunFam" id="2.20.70.10:FF:000011">
    <property type="entry name" value="E3 ubiquitin-protein ligase"/>
    <property type="match status" value="1"/>
</dbReference>
<dbReference type="GO" id="GO:0016567">
    <property type="term" value="P:protein ubiquitination"/>
    <property type="evidence" value="ECO:0007669"/>
    <property type="project" value="UniProtKB-UniPathway"/>
</dbReference>
<dbReference type="Gene3D" id="2.60.40.150">
    <property type="entry name" value="C2 domain"/>
    <property type="match status" value="1"/>
</dbReference>
<comment type="subcellular location">
    <subcellularLocation>
        <location evidence="2">Cytoplasm</location>
    </subcellularLocation>
</comment>
<dbReference type="SUPFAM" id="SSF51045">
    <property type="entry name" value="WW domain"/>
    <property type="match status" value="3"/>
</dbReference>
<comment type="catalytic activity">
    <reaction evidence="1 9">
        <text>S-ubiquitinyl-[E2 ubiquitin-conjugating enzyme]-L-cysteine + [acceptor protein]-L-lysine = [E2 ubiquitin-conjugating enzyme]-L-cysteine + N(6)-ubiquitinyl-[acceptor protein]-L-lysine.</text>
        <dbReference type="EC" id="2.3.2.26"/>
    </reaction>
</comment>
<dbReference type="InterPro" id="IPR001202">
    <property type="entry name" value="WW_dom"/>
</dbReference>
<feature type="region of interest" description="Disordered" evidence="12">
    <location>
        <begin position="137"/>
        <end position="237"/>
    </location>
</feature>
<dbReference type="InterPro" id="IPR050409">
    <property type="entry name" value="E3_ubiq-protein_ligase"/>
</dbReference>
<keyword evidence="7" id="KW-0677">Repeat</keyword>
<dbReference type="PROSITE" id="PS50020">
    <property type="entry name" value="WW_DOMAIN_2"/>
    <property type="match status" value="3"/>
</dbReference>
<evidence type="ECO:0000256" key="6">
    <source>
        <dbReference type="ARBA" id="ARBA00022679"/>
    </source>
</evidence>
<dbReference type="SMART" id="SM00239">
    <property type="entry name" value="C2"/>
    <property type="match status" value="1"/>
</dbReference>
<dbReference type="FunFam" id="2.20.70.10:FF:000017">
    <property type="entry name" value="E3 ubiquitin-protein ligase"/>
    <property type="match status" value="1"/>
</dbReference>
<evidence type="ECO:0000256" key="12">
    <source>
        <dbReference type="SAM" id="MobiDB-lite"/>
    </source>
</evidence>
<evidence type="ECO:0000256" key="7">
    <source>
        <dbReference type="ARBA" id="ARBA00022737"/>
    </source>
</evidence>
<dbReference type="Gene3D" id="3.90.1750.10">
    <property type="entry name" value="Hect, E3 ligase catalytic domains"/>
    <property type="match status" value="1"/>
</dbReference>
<dbReference type="EMBL" id="MU006801">
    <property type="protein sequence ID" value="KAF2636071.1"/>
    <property type="molecule type" value="Genomic_DNA"/>
</dbReference>
<dbReference type="InterPro" id="IPR024928">
    <property type="entry name" value="E3_ub_ligase_SMURF1"/>
</dbReference>
<feature type="domain" description="WW" evidence="14">
    <location>
        <begin position="229"/>
        <end position="262"/>
    </location>
</feature>
<dbReference type="Gene3D" id="3.30.2410.10">
    <property type="entry name" value="Hect, E3 ligase catalytic domain"/>
    <property type="match status" value="1"/>
</dbReference>
<dbReference type="PANTHER" id="PTHR11254:SF440">
    <property type="entry name" value="E3 UBIQUITIN-PROTEIN LIGASE NEDD-4"/>
    <property type="match status" value="1"/>
</dbReference>
<evidence type="ECO:0000313" key="16">
    <source>
        <dbReference type="EMBL" id="KAF2636071.1"/>
    </source>
</evidence>
<dbReference type="GO" id="GO:0006511">
    <property type="term" value="P:ubiquitin-dependent protein catabolic process"/>
    <property type="evidence" value="ECO:0007669"/>
    <property type="project" value="InterPro"/>
</dbReference>
<keyword evidence="8 9" id="KW-0833">Ubl conjugation pathway</keyword>
<feature type="domain" description="HECT" evidence="15">
    <location>
        <begin position="478"/>
        <end position="811"/>
    </location>
</feature>
<evidence type="ECO:0000256" key="3">
    <source>
        <dbReference type="ARBA" id="ARBA00004906"/>
    </source>
</evidence>
<dbReference type="FunFam" id="2.60.40.150:FF:000074">
    <property type="entry name" value="E3 ubiquitin-protein ligase"/>
    <property type="match status" value="1"/>
</dbReference>
<feature type="compositionally biased region" description="Polar residues" evidence="12">
    <location>
        <begin position="295"/>
        <end position="305"/>
    </location>
</feature>
<dbReference type="InterPro" id="IPR000008">
    <property type="entry name" value="C2_dom"/>
</dbReference>
<sequence>MDAAGSPNLRVTIIAADGLYKRDVFRFPDPFAVATINGEQTRTTSVIKKTLNPYWNESFDMRVTEDSVLAVQIFDQKKFKKKDQGFLGVINVRIGSVIDLDAGGDEMLTRDLKKSNDNMVVHGKLILNLSTNLNAPITQAGQNNTRPSASTQSSTMNGAAGPSGPPAAQSSQNLHPDMFPGSRPQMPSQPPSQRLSQPPGGAPPSAPPPGAPPAGGRGGGYSAFEDAQGRLPGGWERREDHLGRTYYVDHNTRQTTWIRPGEGFNAADNRTQMAAQTQQERTRHQNRMLPEDRTGANSPTLSERQVSPPGGPSSNAVSMMATGATTAGTGELPSGWEQRHTPEGRPYFVDHNTRTTTWVDPRRQQYIRMYGGQNANNSTIQQQPVSQLGPLPSGWEMRLTNTARVYFVDHNTKTTTWDDPRLPSSLDQNVPQYKRDFRRKLIYFRSQPALRIVSGQCHVKVRRTHIFEDSYHEIMRQSAADLKKRLMIKFDGEDGLDYGGLSREFFFLLSHEMFNPFYCLFEYSAHDNYTLQINPHSGINPEHLNYFKFIGRVVGLAIFHRRFLDAFFIGAFYKMILRKKVALADMEGVDADFHRNLEWMLNNDITDALELTFSTDDERFGETVSLELKPGGEEIEVTNENKKEYVDLITEWRIQKRVEEQFSAFLSGFNELIPTDLVNVFDERELELLIGGIADIDVDDWKKHTDYRGYTENDEVIVNFWKCIRSWDAEQKSRLLQFATGTSRIPVNGFKDLQGSDGPRRFTIEKAGEPTQLPKSHTCFNRLDLPPYKTYETLDKKLTIAVEETVGFGQE</sequence>
<dbReference type="FunFam" id="3.90.1750.10:FF:000005">
    <property type="entry name" value="E3 ubiquitin-protein ligase"/>
    <property type="match status" value="1"/>
</dbReference>
<dbReference type="PROSITE" id="PS50237">
    <property type="entry name" value="HECT"/>
    <property type="match status" value="1"/>
</dbReference>
<accession>A0A6A6RNA9</accession>
<dbReference type="PIRSF" id="PIRSF001569">
    <property type="entry name" value="E3_ub_ligase_SMURF1"/>
    <property type="match status" value="1"/>
</dbReference>
<feature type="compositionally biased region" description="Low complexity" evidence="12">
    <location>
        <begin position="158"/>
        <end position="172"/>
    </location>
</feature>
<dbReference type="GO" id="GO:0005737">
    <property type="term" value="C:cytoplasm"/>
    <property type="evidence" value="ECO:0007669"/>
    <property type="project" value="UniProtKB-SubCell"/>
</dbReference>
<gene>
    <name evidence="16" type="ORF">P280DRAFT_163843</name>
</gene>
<dbReference type="PROSITE" id="PS50004">
    <property type="entry name" value="C2"/>
    <property type="match status" value="1"/>
</dbReference>
<feature type="domain" description="WW" evidence="14">
    <location>
        <begin position="389"/>
        <end position="422"/>
    </location>
</feature>
<dbReference type="UniPathway" id="UPA00143"/>
<protein>
    <recommendedName>
        <fullName evidence="9">E3 ubiquitin-protein ligase</fullName>
        <ecNumber evidence="9">2.3.2.26</ecNumber>
    </recommendedName>
</protein>
<dbReference type="GO" id="GO:0006886">
    <property type="term" value="P:intracellular protein transport"/>
    <property type="evidence" value="ECO:0007669"/>
    <property type="project" value="UniProtKB-ARBA"/>
</dbReference>
<dbReference type="CDD" id="cd08382">
    <property type="entry name" value="C2_Smurf-like"/>
    <property type="match status" value="1"/>
</dbReference>
<dbReference type="InterPro" id="IPR035892">
    <property type="entry name" value="C2_domain_sf"/>
</dbReference>
<dbReference type="InterPro" id="IPR035983">
    <property type="entry name" value="Hect_E3_ubiquitin_ligase"/>
</dbReference>
<evidence type="ECO:0000256" key="9">
    <source>
        <dbReference type="PIRNR" id="PIRNR001569"/>
    </source>
</evidence>
<feature type="domain" description="WW" evidence="14">
    <location>
        <begin position="330"/>
        <end position="363"/>
    </location>
</feature>
<comment type="pathway">
    <text evidence="3 9">Protein modification; protein ubiquitination.</text>
</comment>
<dbReference type="CDD" id="cd00201">
    <property type="entry name" value="WW"/>
    <property type="match status" value="3"/>
</dbReference>
<dbReference type="Proteomes" id="UP000799753">
    <property type="component" value="Unassembled WGS sequence"/>
</dbReference>
<name>A0A6A6RNA9_9PLEO</name>
<proteinExistence type="inferred from homology"/>
<keyword evidence="17" id="KW-1185">Reference proteome</keyword>
<evidence type="ECO:0000256" key="4">
    <source>
        <dbReference type="ARBA" id="ARBA00010334"/>
    </source>
</evidence>
<keyword evidence="6 9" id="KW-0808">Transferase</keyword>
<feature type="region of interest" description="Disordered" evidence="12">
    <location>
        <begin position="277"/>
        <end position="318"/>
    </location>
</feature>
<dbReference type="AlphaFoldDB" id="A0A6A6RNA9"/>
<dbReference type="SMART" id="SM00456">
    <property type="entry name" value="WW"/>
    <property type="match status" value="3"/>
</dbReference>
<evidence type="ECO:0000256" key="5">
    <source>
        <dbReference type="ARBA" id="ARBA00022490"/>
    </source>
</evidence>
<dbReference type="GO" id="GO:0061630">
    <property type="term" value="F:ubiquitin protein ligase activity"/>
    <property type="evidence" value="ECO:0007669"/>
    <property type="project" value="UniProtKB-EC"/>
</dbReference>
<feature type="compositionally biased region" description="Polar residues" evidence="12">
    <location>
        <begin position="137"/>
        <end position="157"/>
    </location>
</feature>
<dbReference type="GO" id="GO:0007034">
    <property type="term" value="P:vacuolar transport"/>
    <property type="evidence" value="ECO:0007669"/>
    <property type="project" value="UniProtKB-ARBA"/>
</dbReference>
<dbReference type="PROSITE" id="PS01159">
    <property type="entry name" value="WW_DOMAIN_1"/>
    <property type="match status" value="3"/>
</dbReference>
<reference evidence="16" key="1">
    <citation type="journal article" date="2020" name="Stud. Mycol.">
        <title>101 Dothideomycetes genomes: a test case for predicting lifestyles and emergence of pathogens.</title>
        <authorList>
            <person name="Haridas S."/>
            <person name="Albert R."/>
            <person name="Binder M."/>
            <person name="Bloem J."/>
            <person name="Labutti K."/>
            <person name="Salamov A."/>
            <person name="Andreopoulos B."/>
            <person name="Baker S."/>
            <person name="Barry K."/>
            <person name="Bills G."/>
            <person name="Bluhm B."/>
            <person name="Cannon C."/>
            <person name="Castanera R."/>
            <person name="Culley D."/>
            <person name="Daum C."/>
            <person name="Ezra D."/>
            <person name="Gonzalez J."/>
            <person name="Henrissat B."/>
            <person name="Kuo A."/>
            <person name="Liang C."/>
            <person name="Lipzen A."/>
            <person name="Lutzoni F."/>
            <person name="Magnuson J."/>
            <person name="Mondo S."/>
            <person name="Nolan M."/>
            <person name="Ohm R."/>
            <person name="Pangilinan J."/>
            <person name="Park H.-J."/>
            <person name="Ramirez L."/>
            <person name="Alfaro M."/>
            <person name="Sun H."/>
            <person name="Tritt A."/>
            <person name="Yoshinaga Y."/>
            <person name="Zwiers L.-H."/>
            <person name="Turgeon B."/>
            <person name="Goodwin S."/>
            <person name="Spatafora J."/>
            <person name="Crous P."/>
            <person name="Grigoriev I."/>
        </authorList>
    </citation>
    <scope>NUCLEOTIDE SEQUENCE</scope>
    <source>
        <strain evidence="16">CBS 473.64</strain>
    </source>
</reference>
<dbReference type="SUPFAM" id="SSF56204">
    <property type="entry name" value="Hect, E3 ligase catalytic domain"/>
    <property type="match status" value="1"/>
</dbReference>
<evidence type="ECO:0000313" key="17">
    <source>
        <dbReference type="Proteomes" id="UP000799753"/>
    </source>
</evidence>
<dbReference type="GO" id="GO:0072666">
    <property type="term" value="P:establishment of protein localization to vacuole"/>
    <property type="evidence" value="ECO:0007669"/>
    <property type="project" value="UniProtKB-ARBA"/>
</dbReference>
<dbReference type="Pfam" id="PF00632">
    <property type="entry name" value="HECT"/>
    <property type="match status" value="1"/>
</dbReference>
<feature type="domain" description="C2" evidence="13">
    <location>
        <begin position="1"/>
        <end position="110"/>
    </location>
</feature>
<dbReference type="InterPro" id="IPR000569">
    <property type="entry name" value="HECT_dom"/>
</dbReference>
<comment type="similarity">
    <text evidence="4">Belongs to the RSP5/NEDD4 family.</text>
</comment>
<dbReference type="FunFam" id="3.30.2410.10:FF:000001">
    <property type="entry name" value="E3 ubiquitin-protein ligase NEDD4-like"/>
    <property type="match status" value="1"/>
</dbReference>
<evidence type="ECO:0000256" key="8">
    <source>
        <dbReference type="ARBA" id="ARBA00022786"/>
    </source>
</evidence>